<evidence type="ECO:0000259" key="2">
    <source>
        <dbReference type="Pfam" id="PF18970"/>
    </source>
</evidence>
<organism evidence="3 4">
    <name type="scientific">Streptomyces antimicrobicus</name>
    <dbReference type="NCBI Taxonomy" id="2883108"/>
    <lineage>
        <taxon>Bacteria</taxon>
        <taxon>Bacillati</taxon>
        <taxon>Actinomycetota</taxon>
        <taxon>Actinomycetes</taxon>
        <taxon>Kitasatosporales</taxon>
        <taxon>Streptomycetaceae</taxon>
        <taxon>Streptomyces</taxon>
    </lineage>
</organism>
<sequence>MSDRETQADDVYQPQEEAEPGESQPDMENALGEPGLDETLDTGYSPPDRPLAATRYGTTAEEQHAGETLDQRLAQEEPEAPATPEEADRASEADPGDDLDDELGGGPGDAGAQQGRTGPDGSEDLTGDPGGDASTAGRERAGRMTPVDEGAPVRHISVVAKDAGIDGGAAAAEEAAVHVVEEEPERD</sequence>
<evidence type="ECO:0000313" key="4">
    <source>
        <dbReference type="Proteomes" id="UP001199054"/>
    </source>
</evidence>
<feature type="domain" description="DUF5709" evidence="2">
    <location>
        <begin position="136"/>
        <end position="182"/>
    </location>
</feature>
<evidence type="ECO:0000313" key="3">
    <source>
        <dbReference type="EMBL" id="MCB5179213.1"/>
    </source>
</evidence>
<comment type="caution">
    <text evidence="3">The sequence shown here is derived from an EMBL/GenBank/DDBJ whole genome shotgun (WGS) entry which is preliminary data.</text>
</comment>
<protein>
    <submittedName>
        <fullName evidence="3">DUF5709 domain-containing protein</fullName>
    </submittedName>
</protein>
<dbReference type="Pfam" id="PF18970">
    <property type="entry name" value="DUF5709"/>
    <property type="match status" value="1"/>
</dbReference>
<feature type="region of interest" description="Disordered" evidence="1">
    <location>
        <begin position="1"/>
        <end position="155"/>
    </location>
</feature>
<dbReference type="RefSeq" id="WP_226726028.1">
    <property type="nucleotide sequence ID" value="NZ_JAJAUY010000018.1"/>
</dbReference>
<reference evidence="3 4" key="1">
    <citation type="submission" date="2021-10" db="EMBL/GenBank/DDBJ databases">
        <title>Streptomyces sp. strain SMC 277, a novel streptomycete isolated from soil.</title>
        <authorList>
            <person name="Chanama M."/>
        </authorList>
    </citation>
    <scope>NUCLEOTIDE SEQUENCE [LARGE SCALE GENOMIC DNA]</scope>
    <source>
        <strain evidence="3 4">SMC 277</strain>
    </source>
</reference>
<feature type="compositionally biased region" description="Basic and acidic residues" evidence="1">
    <location>
        <begin position="61"/>
        <end position="75"/>
    </location>
</feature>
<evidence type="ECO:0000256" key="1">
    <source>
        <dbReference type="SAM" id="MobiDB-lite"/>
    </source>
</evidence>
<gene>
    <name evidence="3" type="ORF">LG632_07400</name>
</gene>
<feature type="compositionally biased region" description="Acidic residues" evidence="1">
    <location>
        <begin position="94"/>
        <end position="103"/>
    </location>
</feature>
<keyword evidence="4" id="KW-1185">Reference proteome</keyword>
<proteinExistence type="predicted"/>
<dbReference type="InterPro" id="IPR043763">
    <property type="entry name" value="DUF5709"/>
</dbReference>
<dbReference type="EMBL" id="JAJAUY010000018">
    <property type="protein sequence ID" value="MCB5179213.1"/>
    <property type="molecule type" value="Genomic_DNA"/>
</dbReference>
<accession>A0ABS8B3M3</accession>
<name>A0ABS8B3M3_9ACTN</name>
<dbReference type="Proteomes" id="UP001199054">
    <property type="component" value="Unassembled WGS sequence"/>
</dbReference>